<name>A0ABQ8S8Q1_PERAM</name>
<evidence type="ECO:0000259" key="4">
    <source>
        <dbReference type="PROSITE" id="PS51253"/>
    </source>
</evidence>
<organism evidence="5 6">
    <name type="scientific">Periplaneta americana</name>
    <name type="common">American cockroach</name>
    <name type="synonym">Blatta americana</name>
    <dbReference type="NCBI Taxonomy" id="6978"/>
    <lineage>
        <taxon>Eukaryota</taxon>
        <taxon>Metazoa</taxon>
        <taxon>Ecdysozoa</taxon>
        <taxon>Arthropoda</taxon>
        <taxon>Hexapoda</taxon>
        <taxon>Insecta</taxon>
        <taxon>Pterygota</taxon>
        <taxon>Neoptera</taxon>
        <taxon>Polyneoptera</taxon>
        <taxon>Dictyoptera</taxon>
        <taxon>Blattodea</taxon>
        <taxon>Blattoidea</taxon>
        <taxon>Blattidae</taxon>
        <taxon>Blattinae</taxon>
        <taxon>Periplaneta</taxon>
    </lineage>
</organism>
<evidence type="ECO:0000256" key="2">
    <source>
        <dbReference type="ARBA" id="ARBA00023125"/>
    </source>
</evidence>
<feature type="domain" description="HTH CENPB-type" evidence="4">
    <location>
        <begin position="205"/>
        <end position="277"/>
    </location>
</feature>
<gene>
    <name evidence="5" type="ORF">ANN_22653</name>
</gene>
<accession>A0ABQ8S8Q1</accession>
<protein>
    <recommendedName>
        <fullName evidence="4">HTH CENPB-type domain-containing protein</fullName>
    </recommendedName>
</protein>
<dbReference type="Gene3D" id="3.30.420.10">
    <property type="entry name" value="Ribonuclease H-like superfamily/Ribonuclease H"/>
    <property type="match status" value="1"/>
</dbReference>
<dbReference type="SUPFAM" id="SSF46689">
    <property type="entry name" value="Homeodomain-like"/>
    <property type="match status" value="1"/>
</dbReference>
<dbReference type="EMBL" id="JAJSOF020000033">
    <property type="protein sequence ID" value="KAJ4430437.1"/>
    <property type="molecule type" value="Genomic_DNA"/>
</dbReference>
<comment type="subcellular location">
    <subcellularLocation>
        <location evidence="1">Nucleus</location>
    </subcellularLocation>
</comment>
<dbReference type="InterPro" id="IPR036397">
    <property type="entry name" value="RNaseH_sf"/>
</dbReference>
<dbReference type="InterPro" id="IPR006600">
    <property type="entry name" value="HTH_CenpB_DNA-bd_dom"/>
</dbReference>
<reference evidence="5 6" key="1">
    <citation type="journal article" date="2022" name="Allergy">
        <title>Genome assembly and annotation of Periplaneta americana reveal a comprehensive cockroach allergen profile.</title>
        <authorList>
            <person name="Wang L."/>
            <person name="Xiong Q."/>
            <person name="Saelim N."/>
            <person name="Wang L."/>
            <person name="Nong W."/>
            <person name="Wan A.T."/>
            <person name="Shi M."/>
            <person name="Liu X."/>
            <person name="Cao Q."/>
            <person name="Hui J.H.L."/>
            <person name="Sookrung N."/>
            <person name="Leung T.F."/>
            <person name="Tungtrongchitr A."/>
            <person name="Tsui S.K.W."/>
        </authorList>
    </citation>
    <scope>NUCLEOTIDE SEQUENCE [LARGE SCALE GENOMIC DNA]</scope>
    <source>
        <strain evidence="5">PWHHKU_190912</strain>
    </source>
</reference>
<dbReference type="Gene3D" id="1.10.10.60">
    <property type="entry name" value="Homeodomain-like"/>
    <property type="match status" value="1"/>
</dbReference>
<keyword evidence="2" id="KW-0238">DNA-binding</keyword>
<evidence type="ECO:0000256" key="3">
    <source>
        <dbReference type="SAM" id="MobiDB-lite"/>
    </source>
</evidence>
<dbReference type="PROSITE" id="PS51253">
    <property type="entry name" value="HTH_CENPB"/>
    <property type="match status" value="1"/>
</dbReference>
<proteinExistence type="predicted"/>
<evidence type="ECO:0000313" key="5">
    <source>
        <dbReference type="EMBL" id="KAJ4430437.1"/>
    </source>
</evidence>
<dbReference type="InterPro" id="IPR009057">
    <property type="entry name" value="Homeodomain-like_sf"/>
</dbReference>
<dbReference type="Proteomes" id="UP001148838">
    <property type="component" value="Unassembled WGS sequence"/>
</dbReference>
<comment type="caution">
    <text evidence="5">The sequence shown here is derived from an EMBL/GenBank/DDBJ whole genome shotgun (WGS) entry which is preliminary data.</text>
</comment>
<dbReference type="Pfam" id="PF03221">
    <property type="entry name" value="HTH_Tnp_Tc5"/>
    <property type="match status" value="1"/>
</dbReference>
<keyword evidence="6" id="KW-1185">Reference proteome</keyword>
<evidence type="ECO:0000256" key="1">
    <source>
        <dbReference type="ARBA" id="ARBA00004123"/>
    </source>
</evidence>
<sequence>MLIQRRRITYLKRKKLNNSEYAMNDGNPHNDSSNEEYVDSTANNPHNDSSNEEYVDSTANVSSLNISLFDQGVFLIKQERLQQEKYKRQKFENVVKTKSSILKMPRNQDLFDSEILSQLQENFQNSAFEYIIRKAKVLAKGKGILCSPNPKPGKPLLAAVAVISEIDTDNSNYRSEDIQEIASEYADYDFFSCRRHDTEFFWCRRPNNSLSSGEDSIDRMLSSSILFHFILCVLKSGPVIKEKALEINAALGGNLDFVASDEWLTRWKKKHGIRSSEFVERHFILMLLVPDFRGRSPVFSYCPCLCLRKLILSSEALILFNTILLRFMHISERFSVSDRRTSEHSMRYSALFEKNTASLSFVSLAFAESPSSTTIQNNRFLLVDIMPHRTTINYDAYVATLKKLQARLSRVRRHWEKQDVLVLHDNAQPYVSHKTTDQIRKFG</sequence>
<evidence type="ECO:0000313" key="6">
    <source>
        <dbReference type="Proteomes" id="UP001148838"/>
    </source>
</evidence>
<feature type="region of interest" description="Disordered" evidence="3">
    <location>
        <begin position="19"/>
        <end position="54"/>
    </location>
</feature>